<dbReference type="Pfam" id="PF00484">
    <property type="entry name" value="Pro_CA"/>
    <property type="match status" value="1"/>
</dbReference>
<name>A0A211ZU85_9PROT</name>
<proteinExistence type="inferred from homology"/>
<dbReference type="PANTHER" id="PTHR11002">
    <property type="entry name" value="CARBONIC ANHYDRASE"/>
    <property type="match status" value="1"/>
</dbReference>
<protein>
    <recommendedName>
        <fullName evidence="2">carbonic anhydrase</fullName>
        <ecNumber evidence="2">4.2.1.1</ecNumber>
    </recommendedName>
</protein>
<keyword evidence="5" id="KW-0456">Lyase</keyword>
<dbReference type="AlphaFoldDB" id="A0A211ZU85"/>
<evidence type="ECO:0000313" key="8">
    <source>
        <dbReference type="EMBL" id="OWJ68637.1"/>
    </source>
</evidence>
<evidence type="ECO:0000256" key="2">
    <source>
        <dbReference type="ARBA" id="ARBA00012925"/>
    </source>
</evidence>
<evidence type="ECO:0000256" key="6">
    <source>
        <dbReference type="ARBA" id="ARBA00048348"/>
    </source>
</evidence>
<keyword evidence="4 7" id="KW-0862">Zinc</keyword>
<dbReference type="OrthoDB" id="9797527at2"/>
<dbReference type="PANTHER" id="PTHR11002:SF76">
    <property type="entry name" value="CARBONIC ANHYDRASE"/>
    <property type="match status" value="1"/>
</dbReference>
<gene>
    <name evidence="8" type="ORF">BWR60_02495</name>
</gene>
<dbReference type="RefSeq" id="WP_088149428.1">
    <property type="nucleotide sequence ID" value="NZ_NHON01000003.1"/>
</dbReference>
<evidence type="ECO:0000256" key="4">
    <source>
        <dbReference type="ARBA" id="ARBA00022833"/>
    </source>
</evidence>
<dbReference type="CDD" id="cd00884">
    <property type="entry name" value="beta_CA_cladeB"/>
    <property type="match status" value="1"/>
</dbReference>
<dbReference type="InterPro" id="IPR045066">
    <property type="entry name" value="Beta_CA_cladeB"/>
</dbReference>
<dbReference type="SMART" id="SM00947">
    <property type="entry name" value="Pro_CA"/>
    <property type="match status" value="1"/>
</dbReference>
<dbReference type="GO" id="GO:0008270">
    <property type="term" value="F:zinc ion binding"/>
    <property type="evidence" value="ECO:0007669"/>
    <property type="project" value="InterPro"/>
</dbReference>
<evidence type="ECO:0000256" key="7">
    <source>
        <dbReference type="PIRSR" id="PIRSR601765-1"/>
    </source>
</evidence>
<keyword evidence="3 7" id="KW-0479">Metal-binding</keyword>
<comment type="caution">
    <text evidence="8">The sequence shown here is derived from an EMBL/GenBank/DDBJ whole genome shotgun (WGS) entry which is preliminary data.</text>
</comment>
<sequence length="223" mass="24268">MFPERLTDGYRAFLSGRFAAERNRYEMLAEAGQKPEIMVIGCVDSRVSPEVIFDAAPGELLVVRNVANLVPPYEPDRETQHGTSAALEFGVQALRVKHIVVLGHAHCGGIRAFADEQEPLSPGDFIGRWMSQIAPAAEGLGPRKAEDGDLYLRRLEFASVELSLRNLMTFPCVSILVGRGKLQLHGAYFGVATGRLLVRNPETGAFEPVAEEGHGGLSAIRCP</sequence>
<feature type="binding site" evidence="7">
    <location>
        <position position="104"/>
    </location>
    <ligand>
        <name>Zn(2+)</name>
        <dbReference type="ChEBI" id="CHEBI:29105"/>
    </ligand>
</feature>
<keyword evidence="9" id="KW-1185">Reference proteome</keyword>
<evidence type="ECO:0000256" key="5">
    <source>
        <dbReference type="ARBA" id="ARBA00023239"/>
    </source>
</evidence>
<dbReference type="EMBL" id="NHON01000003">
    <property type="protein sequence ID" value="OWJ68637.1"/>
    <property type="molecule type" value="Genomic_DNA"/>
</dbReference>
<evidence type="ECO:0000256" key="1">
    <source>
        <dbReference type="ARBA" id="ARBA00006217"/>
    </source>
</evidence>
<evidence type="ECO:0000256" key="3">
    <source>
        <dbReference type="ARBA" id="ARBA00022723"/>
    </source>
</evidence>
<comment type="similarity">
    <text evidence="1">Belongs to the beta-class carbonic anhydrase family.</text>
</comment>
<evidence type="ECO:0000313" key="9">
    <source>
        <dbReference type="Proteomes" id="UP000196655"/>
    </source>
</evidence>
<organism evidence="8 9">
    <name type="scientific">Inquilinus limosus</name>
    <dbReference type="NCBI Taxonomy" id="171674"/>
    <lineage>
        <taxon>Bacteria</taxon>
        <taxon>Pseudomonadati</taxon>
        <taxon>Pseudomonadota</taxon>
        <taxon>Alphaproteobacteria</taxon>
        <taxon>Rhodospirillales</taxon>
        <taxon>Rhodospirillaceae</taxon>
        <taxon>Inquilinus</taxon>
    </lineage>
</organism>
<dbReference type="GO" id="GO:0004089">
    <property type="term" value="F:carbonate dehydratase activity"/>
    <property type="evidence" value="ECO:0007669"/>
    <property type="project" value="UniProtKB-EC"/>
</dbReference>
<reference evidence="9" key="1">
    <citation type="submission" date="2017-05" db="EMBL/GenBank/DDBJ databases">
        <authorList>
            <person name="Macchi M."/>
            <person name="Festa S."/>
            <person name="Coppotelli B.M."/>
            <person name="Morelli I.S."/>
        </authorList>
    </citation>
    <scope>NUCLEOTIDE SEQUENCE [LARGE SCALE GENOMIC DNA]</scope>
    <source>
        <strain evidence="9">I</strain>
    </source>
</reference>
<feature type="binding site" evidence="7">
    <location>
        <position position="42"/>
    </location>
    <ligand>
        <name>Zn(2+)</name>
        <dbReference type="ChEBI" id="CHEBI:29105"/>
    </ligand>
</feature>
<feature type="binding site" evidence="7">
    <location>
        <position position="44"/>
    </location>
    <ligand>
        <name>Zn(2+)</name>
        <dbReference type="ChEBI" id="CHEBI:29105"/>
    </ligand>
</feature>
<dbReference type="SUPFAM" id="SSF53056">
    <property type="entry name" value="beta-carbonic anhydrase, cab"/>
    <property type="match status" value="1"/>
</dbReference>
<dbReference type="EC" id="4.2.1.1" evidence="2"/>
<dbReference type="STRING" id="1122125.GCA_000423185_02897"/>
<dbReference type="Proteomes" id="UP000196655">
    <property type="component" value="Unassembled WGS sequence"/>
</dbReference>
<dbReference type="InterPro" id="IPR036874">
    <property type="entry name" value="Carbonic_anhydrase_sf"/>
</dbReference>
<accession>A0A211ZU85</accession>
<dbReference type="Gene3D" id="3.40.1050.10">
    <property type="entry name" value="Carbonic anhydrase"/>
    <property type="match status" value="1"/>
</dbReference>
<dbReference type="InterPro" id="IPR001765">
    <property type="entry name" value="Carbonic_anhydrase"/>
</dbReference>
<comment type="cofactor">
    <cofactor evidence="7">
        <name>Zn(2+)</name>
        <dbReference type="ChEBI" id="CHEBI:29105"/>
    </cofactor>
    <text evidence="7">Binds 1 zinc ion per subunit.</text>
</comment>
<comment type="catalytic activity">
    <reaction evidence="6">
        <text>hydrogencarbonate + H(+) = CO2 + H2O</text>
        <dbReference type="Rhea" id="RHEA:10748"/>
        <dbReference type="ChEBI" id="CHEBI:15377"/>
        <dbReference type="ChEBI" id="CHEBI:15378"/>
        <dbReference type="ChEBI" id="CHEBI:16526"/>
        <dbReference type="ChEBI" id="CHEBI:17544"/>
        <dbReference type="EC" id="4.2.1.1"/>
    </reaction>
</comment>
<feature type="binding site" evidence="7">
    <location>
        <position position="107"/>
    </location>
    <ligand>
        <name>Zn(2+)</name>
        <dbReference type="ChEBI" id="CHEBI:29105"/>
    </ligand>
</feature>